<dbReference type="Proteomes" id="UP000183766">
    <property type="component" value="Unassembled WGS sequence"/>
</dbReference>
<sequence>MKRKLLSMVVVAIVAIVAGYNVYISQNETKLSDLALANVEAFAWGGETGGPYYLRPCPTHAGAECGSTVYDRDNRCANLTNC</sequence>
<evidence type="ECO:0000313" key="3">
    <source>
        <dbReference type="EMBL" id="SFM53135.1"/>
    </source>
</evidence>
<evidence type="ECO:0000313" key="4">
    <source>
        <dbReference type="Proteomes" id="UP000183040"/>
    </source>
</evidence>
<dbReference type="Proteomes" id="UP000327007">
    <property type="component" value="Unassembled WGS sequence"/>
</dbReference>
<reference evidence="1" key="4">
    <citation type="submission" date="2019-09" db="EMBL/GenBank/DDBJ databases">
        <authorList>
            <person name="Ross B.D."/>
            <person name="Verster A.J."/>
            <person name="Radey M.C."/>
            <person name="Schmidtke D.T."/>
            <person name="Pope C.E."/>
            <person name="Hoffman L.R."/>
            <person name="Hajjar A.M."/>
            <person name="Peterson S.B."/>
            <person name="Borenstein E."/>
            <person name="Mougous J.D."/>
        </authorList>
    </citation>
    <scope>NUCLEOTIDE SEQUENCE</scope>
    <source>
        <strain evidence="1">H204</strain>
    </source>
</reference>
<organism evidence="2 4">
    <name type="scientific">Bacteroides xylanisolvens</name>
    <dbReference type="NCBI Taxonomy" id="371601"/>
    <lineage>
        <taxon>Bacteria</taxon>
        <taxon>Pseudomonadati</taxon>
        <taxon>Bacteroidota</taxon>
        <taxon>Bacteroidia</taxon>
        <taxon>Bacteroidales</taxon>
        <taxon>Bacteroidaceae</taxon>
        <taxon>Bacteroides</taxon>
    </lineage>
</organism>
<proteinExistence type="predicted"/>
<evidence type="ECO:0000313" key="2">
    <source>
        <dbReference type="EMBL" id="SEA19638.1"/>
    </source>
</evidence>
<dbReference type="AlphaFoldDB" id="A0A1H3Z7Z9"/>
<evidence type="ECO:0000313" key="1">
    <source>
        <dbReference type="EMBL" id="KAA9046555.1"/>
    </source>
</evidence>
<name>A0A1H3Z7Z9_9BACE</name>
<gene>
    <name evidence="1" type="ORF">F6S82_12135</name>
    <name evidence="2" type="ORF">SAMN04487924_10385</name>
    <name evidence="3" type="ORF">SAMN05216250_10675</name>
</gene>
<protein>
    <submittedName>
        <fullName evidence="2">NVEALA protein</fullName>
    </submittedName>
</protein>
<evidence type="ECO:0000313" key="5">
    <source>
        <dbReference type="Proteomes" id="UP000183766"/>
    </source>
</evidence>
<reference evidence="1" key="3">
    <citation type="journal article" date="2019" name="bioRxiv">
        <title>Acquired interbacterial defense systems protect against interspecies antagonism in the human gut microbiome.</title>
        <authorList>
            <person name="Ross B.D."/>
            <person name="Verster A.J."/>
            <person name="Radey M.C."/>
            <person name="Schmidtke D.T."/>
            <person name="Pope C.E."/>
            <person name="Hoffman L.R."/>
            <person name="Hajjar A.M."/>
            <person name="Peterson S.B."/>
            <person name="Borenstein E."/>
            <person name="Mougous J.D."/>
        </authorList>
    </citation>
    <scope>NUCLEOTIDE SEQUENCE</scope>
    <source>
        <strain evidence="1">H204</strain>
    </source>
</reference>
<dbReference type="Proteomes" id="UP000183040">
    <property type="component" value="Unassembled WGS sequence"/>
</dbReference>
<reference evidence="4 5" key="1">
    <citation type="submission" date="2016-10" db="EMBL/GenBank/DDBJ databases">
        <authorList>
            <person name="de Groot N.N."/>
        </authorList>
    </citation>
    <scope>NUCLEOTIDE SEQUENCE [LARGE SCALE GENOMIC DNA]</scope>
    <source>
        <strain evidence="3 5">NLAE-zl-C202</strain>
        <strain evidence="2 4">NLAE-zl-G339</strain>
    </source>
</reference>
<dbReference type="RefSeq" id="WP_009039504.1">
    <property type="nucleotide sequence ID" value="NZ_CP041230.1"/>
</dbReference>
<evidence type="ECO:0000313" key="6">
    <source>
        <dbReference type="Proteomes" id="UP000327007"/>
    </source>
</evidence>
<reference evidence="6" key="2">
    <citation type="journal article" date="2018" name="J. Anim. Genet.">
        <title>Acquired interbacterial defense systems protect against interspecies antagonism in the human gut microbiome.</title>
        <authorList>
            <person name="Ross B.D."/>
            <person name="Verster A.J."/>
            <person name="Radey M.C."/>
            <person name="Schmidtke D.T."/>
            <person name="Pope C.E."/>
            <person name="Hoffman L.R."/>
            <person name="Hajjar A."/>
            <person name="Peterson S.B."/>
            <person name="Borenstein E."/>
            <person name="Mougous J."/>
        </authorList>
    </citation>
    <scope>NUCLEOTIDE SEQUENCE [LARGE SCALE GENOMIC DNA]</scope>
    <source>
        <strain evidence="6">H204</strain>
    </source>
</reference>
<dbReference type="EMBL" id="VYQC01000006">
    <property type="protein sequence ID" value="KAA9046555.1"/>
    <property type="molecule type" value="Genomic_DNA"/>
</dbReference>
<dbReference type="EMBL" id="FOUM01000006">
    <property type="protein sequence ID" value="SFM53135.1"/>
    <property type="molecule type" value="Genomic_DNA"/>
</dbReference>
<dbReference type="EMBL" id="FNRP01000003">
    <property type="protein sequence ID" value="SEA19638.1"/>
    <property type="molecule type" value="Genomic_DNA"/>
</dbReference>
<accession>A0A1H3Z7Z9</accession>